<name>I5BVP1_9HYPH</name>
<evidence type="ECO:0000313" key="4">
    <source>
        <dbReference type="Proteomes" id="UP000004622"/>
    </source>
</evidence>
<feature type="domain" description="Methylmalonyl-CoA mutase alpha/beta chain catalytic" evidence="2">
    <location>
        <begin position="78"/>
        <end position="464"/>
    </location>
</feature>
<organism evidence="3 4">
    <name type="scientific">Nitratireductor aquibiodomus RA22</name>
    <dbReference type="NCBI Taxonomy" id="1189611"/>
    <lineage>
        <taxon>Bacteria</taxon>
        <taxon>Pseudomonadati</taxon>
        <taxon>Pseudomonadota</taxon>
        <taxon>Alphaproteobacteria</taxon>
        <taxon>Hyphomicrobiales</taxon>
        <taxon>Phyllobacteriaceae</taxon>
        <taxon>Nitratireductor</taxon>
    </lineage>
</organism>
<feature type="compositionally biased region" description="Basic and acidic residues" evidence="1">
    <location>
        <begin position="85"/>
        <end position="96"/>
    </location>
</feature>
<accession>I5BVP1</accession>
<dbReference type="GO" id="GO:0016866">
    <property type="term" value="F:intramolecular transferase activity"/>
    <property type="evidence" value="ECO:0007669"/>
    <property type="project" value="InterPro"/>
</dbReference>
<evidence type="ECO:0000256" key="1">
    <source>
        <dbReference type="SAM" id="MobiDB-lite"/>
    </source>
</evidence>
<dbReference type="STRING" id="204799.GCA_001696575_04289"/>
<evidence type="ECO:0000259" key="2">
    <source>
        <dbReference type="Pfam" id="PF01642"/>
    </source>
</evidence>
<dbReference type="SUPFAM" id="SSF51703">
    <property type="entry name" value="Cobalamin (vitamin B12)-dependent enzymes"/>
    <property type="match status" value="1"/>
</dbReference>
<dbReference type="PANTHER" id="PTHR48101">
    <property type="entry name" value="METHYLMALONYL-COA MUTASE, MITOCHONDRIAL-RELATED"/>
    <property type="match status" value="1"/>
</dbReference>
<gene>
    <name evidence="3" type="ORF">A33O_14537</name>
</gene>
<dbReference type="InterPro" id="IPR006099">
    <property type="entry name" value="MeMalonylCoA_mutase_a/b_cat"/>
</dbReference>
<sequence>MDFRANGESGGMMDRAILKKVKFPQIDQERWRDLVIESLKGEAGPEALSWQTDDNISMRALYERMQDAKPLARGRDKSGWATVQRMDDPDPVRANRQAKEDIAQGATGLALVFEGAPNAFGYGLPATTEAVAKALDGIDLQGLHLRMDANPSSRAIVDWLTQIFTERRINPAAMTLSFGISPAATFAGTGKLRMSIEALEASMPQSFAGFFAMDLPGILLEGDGRVFHNAGASEAQELGIMLASAVSHLRMFEQARQPLVYAAPHIGFSLCVDQDQFLSIAKIRALRRLWARVQETCSIEPSLATIHAETSYRMMTAKDPETNTLRTTIAAFAAAVGGADSLSVLPHTIVHGLPDEDARRLARNTQLILSGESHLDLIIDPAAGAGGMETLTAALCEKAWDEFRRIESEGGVLRSLMNGHIQERVLEMRERREQRINDGKKPIVGTTIYPAAEERPVRTLKAESPDFSGETAAVRCQPLLAQRLDETGGGIA</sequence>
<feature type="region of interest" description="Disordered" evidence="1">
    <location>
        <begin position="73"/>
        <end position="96"/>
    </location>
</feature>
<dbReference type="GO" id="GO:0031419">
    <property type="term" value="F:cobalamin binding"/>
    <property type="evidence" value="ECO:0007669"/>
    <property type="project" value="InterPro"/>
</dbReference>
<protein>
    <submittedName>
        <fullName evidence="3">Methylmalonyl-CoA mutase</fullName>
    </submittedName>
</protein>
<dbReference type="InterPro" id="IPR016176">
    <property type="entry name" value="Cbl-dep_enz_cat"/>
</dbReference>
<proteinExistence type="predicted"/>
<comment type="caution">
    <text evidence="3">The sequence shown here is derived from an EMBL/GenBank/DDBJ whole genome shotgun (WGS) entry which is preliminary data.</text>
</comment>
<reference evidence="3 4" key="1">
    <citation type="journal article" date="2012" name="J. Bacteriol.">
        <title>Genome Sequence of Nitratireductor aquibiodomus Strain RA22.</title>
        <authorList>
            <person name="Singh A."/>
            <person name="Jangir P.K."/>
            <person name="Kumari C."/>
            <person name="Sharma R."/>
        </authorList>
    </citation>
    <scope>NUCLEOTIDE SEQUENCE [LARGE SCALE GENOMIC DNA]</scope>
    <source>
        <strain evidence="3 4">RA22</strain>
    </source>
</reference>
<dbReference type="AlphaFoldDB" id="I5BVP1"/>
<dbReference type="PATRIC" id="fig|1189611.3.peg.2943"/>
<dbReference type="Gene3D" id="3.20.20.240">
    <property type="entry name" value="Methylmalonyl-CoA mutase"/>
    <property type="match status" value="1"/>
</dbReference>
<evidence type="ECO:0000313" key="3">
    <source>
        <dbReference type="EMBL" id="EIM73643.1"/>
    </source>
</evidence>
<dbReference type="Pfam" id="PF01642">
    <property type="entry name" value="MM_CoA_mutase"/>
    <property type="match status" value="1"/>
</dbReference>
<dbReference type="EMBL" id="AJXZ01000037">
    <property type="protein sequence ID" value="EIM73643.1"/>
    <property type="molecule type" value="Genomic_DNA"/>
</dbReference>
<dbReference type="Proteomes" id="UP000004622">
    <property type="component" value="Unassembled WGS sequence"/>
</dbReference>